<name>A0A239MD97_9NOCA</name>
<dbReference type="SUPFAM" id="SSF53448">
    <property type="entry name" value="Nucleotide-diphospho-sugar transferases"/>
    <property type="match status" value="1"/>
</dbReference>
<gene>
    <name evidence="2" type="ORF">SAMN05421642_11788</name>
</gene>
<dbReference type="RefSeq" id="WP_089250891.1">
    <property type="nucleotide sequence ID" value="NZ_FZOW01000017.1"/>
</dbReference>
<dbReference type="PANTHER" id="PTHR43685:SF2">
    <property type="entry name" value="GLYCOSYLTRANSFERASE 2-LIKE DOMAIN-CONTAINING PROTEIN"/>
    <property type="match status" value="1"/>
</dbReference>
<evidence type="ECO:0000313" key="3">
    <source>
        <dbReference type="Proteomes" id="UP000198327"/>
    </source>
</evidence>
<accession>A0A239MD97</accession>
<proteinExistence type="predicted"/>
<dbReference type="OrthoDB" id="9788101at2"/>
<dbReference type="InterPro" id="IPR001173">
    <property type="entry name" value="Glyco_trans_2-like"/>
</dbReference>
<dbReference type="PANTHER" id="PTHR43685">
    <property type="entry name" value="GLYCOSYLTRANSFERASE"/>
    <property type="match status" value="1"/>
</dbReference>
<dbReference type="InterPro" id="IPR050834">
    <property type="entry name" value="Glycosyltransf_2"/>
</dbReference>
<feature type="domain" description="Glycosyltransferase 2-like" evidence="1">
    <location>
        <begin position="7"/>
        <end position="93"/>
    </location>
</feature>
<organism evidence="2 3">
    <name type="scientific">Rhodococcoides kyotonense</name>
    <dbReference type="NCBI Taxonomy" id="398843"/>
    <lineage>
        <taxon>Bacteria</taxon>
        <taxon>Bacillati</taxon>
        <taxon>Actinomycetota</taxon>
        <taxon>Actinomycetes</taxon>
        <taxon>Mycobacteriales</taxon>
        <taxon>Nocardiaceae</taxon>
        <taxon>Rhodococcoides</taxon>
    </lineage>
</organism>
<dbReference type="GO" id="GO:0016740">
    <property type="term" value="F:transferase activity"/>
    <property type="evidence" value="ECO:0007669"/>
    <property type="project" value="UniProtKB-KW"/>
</dbReference>
<dbReference type="InterPro" id="IPR029044">
    <property type="entry name" value="Nucleotide-diphossugar_trans"/>
</dbReference>
<dbReference type="CDD" id="cd06433">
    <property type="entry name" value="GT_2_WfgS_like"/>
    <property type="match status" value="1"/>
</dbReference>
<evidence type="ECO:0000313" key="2">
    <source>
        <dbReference type="EMBL" id="SNT40705.1"/>
    </source>
</evidence>
<dbReference type="Pfam" id="PF00535">
    <property type="entry name" value="Glycos_transf_2"/>
    <property type="match status" value="1"/>
</dbReference>
<keyword evidence="3" id="KW-1185">Reference proteome</keyword>
<keyword evidence="2" id="KW-0808">Transferase</keyword>
<dbReference type="Proteomes" id="UP000198327">
    <property type="component" value="Unassembled WGS sequence"/>
</dbReference>
<dbReference type="AlphaFoldDB" id="A0A239MD97"/>
<evidence type="ECO:0000259" key="1">
    <source>
        <dbReference type="Pfam" id="PF00535"/>
    </source>
</evidence>
<sequence length="261" mass="28522">MTEPTLSVVTISYRDPIGLARTLQSVAEQTYPSIEHIVIDGGSGDDVVEMLTEASPSYWHSRPDGGRYDAMNQGIARASGDVVWLMHSGDCFADADSAGIGVRGLGSGIRDRWGYGQVRIVGDPSRDGKVWGYSPFDMDGFALGVRPIPHQAALFGVDLLGRLGEYDTDFGLAADHLFMLRAATVEQPLVIDHVLCDFDASGAGSTRPQREHFADVRRAWDVAEYYPLGRRSRAVAYSRVLQASAKAKHLVRTRLFRGVHA</sequence>
<dbReference type="EMBL" id="FZOW01000017">
    <property type="protein sequence ID" value="SNT40705.1"/>
    <property type="molecule type" value="Genomic_DNA"/>
</dbReference>
<dbReference type="Gene3D" id="3.90.550.10">
    <property type="entry name" value="Spore Coat Polysaccharide Biosynthesis Protein SpsA, Chain A"/>
    <property type="match status" value="1"/>
</dbReference>
<protein>
    <submittedName>
        <fullName evidence="2">Glycosyl transferase family 2</fullName>
    </submittedName>
</protein>
<reference evidence="3" key="1">
    <citation type="submission" date="2017-06" db="EMBL/GenBank/DDBJ databases">
        <authorList>
            <person name="Varghese N."/>
            <person name="Submissions S."/>
        </authorList>
    </citation>
    <scope>NUCLEOTIDE SEQUENCE [LARGE SCALE GENOMIC DNA]</scope>
    <source>
        <strain evidence="3">JCM 23211</strain>
    </source>
</reference>